<evidence type="ECO:0000313" key="3">
    <source>
        <dbReference type="Proteomes" id="UP001176941"/>
    </source>
</evidence>
<name>A0ABN8XZ13_RANTA</name>
<sequence length="196" mass="21708">MTQEMVRGFSLFEEALLVSEAQEPNVEQCIKDAAAVQNAIQCYHVIYNEKKRATTQSSLDHFFKWVQSSSVAQSCPTLCDPMACSSPCFPVHHQLPELTQTHVKWVDRVESSKEPEPVPSTSGMSEITACPPLFADDPSALPSPTLSLLQAVTLACSLDASASMPGVVLYYCTFKVLYCKIKNVLFLVFVFYVLFV</sequence>
<dbReference type="EMBL" id="OX459947">
    <property type="protein sequence ID" value="CAI9154615.1"/>
    <property type="molecule type" value="Genomic_DNA"/>
</dbReference>
<keyword evidence="1" id="KW-0812">Transmembrane</keyword>
<organism evidence="2 3">
    <name type="scientific">Rangifer tarandus platyrhynchus</name>
    <name type="common">Svalbard reindeer</name>
    <dbReference type="NCBI Taxonomy" id="3082113"/>
    <lineage>
        <taxon>Eukaryota</taxon>
        <taxon>Metazoa</taxon>
        <taxon>Chordata</taxon>
        <taxon>Craniata</taxon>
        <taxon>Vertebrata</taxon>
        <taxon>Euteleostomi</taxon>
        <taxon>Mammalia</taxon>
        <taxon>Eutheria</taxon>
        <taxon>Laurasiatheria</taxon>
        <taxon>Artiodactyla</taxon>
        <taxon>Ruminantia</taxon>
        <taxon>Pecora</taxon>
        <taxon>Cervidae</taxon>
        <taxon>Odocoileinae</taxon>
        <taxon>Rangifer</taxon>
    </lineage>
</organism>
<reference evidence="2" key="1">
    <citation type="submission" date="2023-04" db="EMBL/GenBank/DDBJ databases">
        <authorList>
            <consortium name="ELIXIR-Norway"/>
        </authorList>
    </citation>
    <scope>NUCLEOTIDE SEQUENCE [LARGE SCALE GENOMIC DNA]</scope>
</reference>
<gene>
    <name evidence="2" type="ORF">MRATA1EN1_LOCUS3577</name>
</gene>
<keyword evidence="3" id="KW-1185">Reference proteome</keyword>
<protein>
    <submittedName>
        <fullName evidence="2">Uncharacterized protein</fullName>
    </submittedName>
</protein>
<evidence type="ECO:0000256" key="1">
    <source>
        <dbReference type="SAM" id="Phobius"/>
    </source>
</evidence>
<dbReference type="Proteomes" id="UP001176941">
    <property type="component" value="Chromosome 11"/>
</dbReference>
<evidence type="ECO:0000313" key="2">
    <source>
        <dbReference type="EMBL" id="CAI9154615.1"/>
    </source>
</evidence>
<keyword evidence="1" id="KW-0472">Membrane</keyword>
<keyword evidence="1" id="KW-1133">Transmembrane helix</keyword>
<accession>A0ABN8XZ13</accession>
<proteinExistence type="predicted"/>
<feature type="transmembrane region" description="Helical" evidence="1">
    <location>
        <begin position="177"/>
        <end position="195"/>
    </location>
</feature>